<organism evidence="10 11">
    <name type="scientific">Parapedobacter indicus</name>
    <dbReference type="NCBI Taxonomy" id="1477437"/>
    <lineage>
        <taxon>Bacteria</taxon>
        <taxon>Pseudomonadati</taxon>
        <taxon>Bacteroidota</taxon>
        <taxon>Sphingobacteriia</taxon>
        <taxon>Sphingobacteriales</taxon>
        <taxon>Sphingobacteriaceae</taxon>
        <taxon>Parapedobacter</taxon>
    </lineage>
</organism>
<dbReference type="NCBIfam" id="TIGR04057">
    <property type="entry name" value="SusC_RagA_signa"/>
    <property type="match status" value="1"/>
</dbReference>
<keyword evidence="5 7" id="KW-0472">Membrane</keyword>
<feature type="domain" description="TonB-dependent receptor plug" evidence="9">
    <location>
        <begin position="229"/>
        <end position="344"/>
    </location>
</feature>
<keyword evidence="11" id="KW-1185">Reference proteome</keyword>
<evidence type="ECO:0000256" key="3">
    <source>
        <dbReference type="ARBA" id="ARBA00022452"/>
    </source>
</evidence>
<evidence type="ECO:0000256" key="7">
    <source>
        <dbReference type="PROSITE-ProRule" id="PRU01360"/>
    </source>
</evidence>
<dbReference type="SUPFAM" id="SSF56935">
    <property type="entry name" value="Porins"/>
    <property type="match status" value="1"/>
</dbReference>
<reference evidence="10 11" key="1">
    <citation type="submission" date="2016-10" db="EMBL/GenBank/DDBJ databases">
        <authorList>
            <person name="de Groot N.N."/>
        </authorList>
    </citation>
    <scope>NUCLEOTIDE SEQUENCE [LARGE SCALE GENOMIC DNA]</scope>
    <source>
        <strain evidence="10 11">RK1</strain>
    </source>
</reference>
<dbReference type="AlphaFoldDB" id="A0A1I3FD04"/>
<dbReference type="InterPro" id="IPR023996">
    <property type="entry name" value="TonB-dep_OMP_SusC/RagA"/>
</dbReference>
<feature type="transmembrane region" description="Helical" evidence="8">
    <location>
        <begin position="20"/>
        <end position="40"/>
    </location>
</feature>
<evidence type="ECO:0000313" key="10">
    <source>
        <dbReference type="EMBL" id="SFI09116.1"/>
    </source>
</evidence>
<dbReference type="Pfam" id="PF07715">
    <property type="entry name" value="Plug"/>
    <property type="match status" value="1"/>
</dbReference>
<dbReference type="Pfam" id="PF13715">
    <property type="entry name" value="CarbopepD_reg_2"/>
    <property type="match status" value="1"/>
</dbReference>
<evidence type="ECO:0000256" key="2">
    <source>
        <dbReference type="ARBA" id="ARBA00022448"/>
    </source>
</evidence>
<keyword evidence="8" id="KW-1133">Transmembrane helix</keyword>
<dbReference type="GO" id="GO:0009279">
    <property type="term" value="C:cell outer membrane"/>
    <property type="evidence" value="ECO:0007669"/>
    <property type="project" value="UniProtKB-SubCell"/>
</dbReference>
<proteinExistence type="inferred from homology"/>
<dbReference type="Proteomes" id="UP000198670">
    <property type="component" value="Unassembled WGS sequence"/>
</dbReference>
<evidence type="ECO:0000259" key="9">
    <source>
        <dbReference type="Pfam" id="PF07715"/>
    </source>
</evidence>
<dbReference type="InterPro" id="IPR023997">
    <property type="entry name" value="TonB-dep_OMP_SusC/RagA_CS"/>
</dbReference>
<evidence type="ECO:0000256" key="8">
    <source>
        <dbReference type="SAM" id="Phobius"/>
    </source>
</evidence>
<evidence type="ECO:0000256" key="4">
    <source>
        <dbReference type="ARBA" id="ARBA00022692"/>
    </source>
</evidence>
<dbReference type="InterPro" id="IPR008969">
    <property type="entry name" value="CarboxyPept-like_regulatory"/>
</dbReference>
<dbReference type="NCBIfam" id="TIGR04056">
    <property type="entry name" value="OMP_RagA_SusC"/>
    <property type="match status" value="1"/>
</dbReference>
<keyword evidence="6 7" id="KW-0998">Cell outer membrane</keyword>
<keyword evidence="2 7" id="KW-0813">Transport</keyword>
<protein>
    <submittedName>
        <fullName evidence="10">TonB-linked outer membrane protein, SusC/RagA family</fullName>
    </submittedName>
</protein>
<gene>
    <name evidence="10" type="ORF">SAMN05444682_102271</name>
</gene>
<dbReference type="InterPro" id="IPR037066">
    <property type="entry name" value="Plug_dom_sf"/>
</dbReference>
<dbReference type="InterPro" id="IPR036942">
    <property type="entry name" value="Beta-barrel_TonB_sf"/>
</dbReference>
<keyword evidence="4 7" id="KW-0812">Transmembrane</keyword>
<dbReference type="InterPro" id="IPR039426">
    <property type="entry name" value="TonB-dep_rcpt-like"/>
</dbReference>
<dbReference type="InterPro" id="IPR012910">
    <property type="entry name" value="Plug_dom"/>
</dbReference>
<evidence type="ECO:0000256" key="6">
    <source>
        <dbReference type="ARBA" id="ARBA00023237"/>
    </source>
</evidence>
<dbReference type="SUPFAM" id="SSF49464">
    <property type="entry name" value="Carboxypeptidase regulatory domain-like"/>
    <property type="match status" value="1"/>
</dbReference>
<dbReference type="EMBL" id="FOQO01000002">
    <property type="protein sequence ID" value="SFI09116.1"/>
    <property type="molecule type" value="Genomic_DNA"/>
</dbReference>
<comment type="similarity">
    <text evidence="7">Belongs to the TonB-dependent receptor family.</text>
</comment>
<keyword evidence="3 7" id="KW-1134">Transmembrane beta strand</keyword>
<comment type="subcellular location">
    <subcellularLocation>
        <location evidence="1 7">Cell outer membrane</location>
        <topology evidence="1 7">Multi-pass membrane protein</topology>
    </subcellularLocation>
</comment>
<dbReference type="PROSITE" id="PS52016">
    <property type="entry name" value="TONB_DEPENDENT_REC_3"/>
    <property type="match status" value="1"/>
</dbReference>
<dbReference type="STRING" id="1477437.SAMN05444682_102271"/>
<evidence type="ECO:0000313" key="11">
    <source>
        <dbReference type="Proteomes" id="UP000198670"/>
    </source>
</evidence>
<accession>A0A1I3FD04</accession>
<dbReference type="Gene3D" id="2.40.170.20">
    <property type="entry name" value="TonB-dependent receptor, beta-barrel domain"/>
    <property type="match status" value="1"/>
</dbReference>
<dbReference type="Gene3D" id="2.170.130.10">
    <property type="entry name" value="TonB-dependent receptor, plug domain"/>
    <property type="match status" value="1"/>
</dbReference>
<evidence type="ECO:0000256" key="5">
    <source>
        <dbReference type="ARBA" id="ARBA00023136"/>
    </source>
</evidence>
<sequence length="1115" mass="121738">MKKCESGCYASYRQPFIDQLYLIMRITTLLLLVGSLHLSASSLSQTVSLQAYRKPLRDVLDEVKKQTGYSVVYNDRLVERAERITIQADHMPLNEFLNSVLTPSSLIYQLNAQTILIKIDPTSRGNNVTTEEIPPQQPVSGIVTDADGQPLAGVSVKLAGTNTGTVTDADGRYQLEVPGGKGTLVFTYIGFVPRKVSVDGSGKTVSISMQEEQSSLNEVVIVGYGTQRKIETTGSIASVSSSEINQTPVANLAQGMQARVPGVQITQNSGAPGGNISVRIRGTNSIQGTSEPLYIVDGVQISNGGGIKAVSPLSTINPGDIESIEVLKDASSTAIYGARAANGVVLITTKRGKSGPTRVVFDSYYGSQRVTKMLPVLNAQQFAELENETFKNNFYPDPASLGEGVNWQRLIFRDAPIQNHQLSISGGSEKTLFALSANYFDQDGIIIKSNFKRYAVRLNLDHTINPSIKIGANILASNNINRGIQTGGTTESVTANILGAAISAPPTMEPYREDGTLYPFGEQAQGRYREVFNPLGLAEILERNTINRTLGNFYGEATILEGLTYKASFIVDIGHDLRDYYSPLSIISIADRDDRSGSGEKTNVHNTTLLHESVVTYNTSFADQHRLKFTGLYAAQVEMMNRAFSKGFGFPNDATLNEALQLAQNFDASSDRSKAQLVSYMGRINYGYGDRFFLDVTARIDGSSKFGKNNKYGFFPAVSGAWRLIEEDFLKNSTVFSDLKLRASYGVTGNAGAIGAYQSLNTVAAGGGYVITHIFNNGIKPSGIANPDLRWERSTQSNIGMDIGLGQGRYNFTFDVYHKRTDDLLYVKALPLSSGYPNITGNFASLENKGIELAGNAILFDGDFKWDMSANLSINKNKVLSLDGGITTERFVNTYSILKEGEPLGSFKTYVFDGINQPGDEILPGYDGRVGGHKIRDMNQDGQINSADQVITGNPNPKFIFGFSTNLSYKHFDFSAFLSGVQGNDLFNFSRYRFENPFGLQNLLKVMEDRWTPTNPSNQYASALQGGRLPVSDTFIEDGSFIRCKNVTLGYTLTELGKISSLRVYLSANNLFTITGYSGYDPEVNSYAGDNRIIGVDNTVYPQARSFLAGIQLSF</sequence>
<dbReference type="FunFam" id="2.170.130.10:FF:000008">
    <property type="entry name" value="SusC/RagA family TonB-linked outer membrane protein"/>
    <property type="match status" value="1"/>
</dbReference>
<evidence type="ECO:0000256" key="1">
    <source>
        <dbReference type="ARBA" id="ARBA00004571"/>
    </source>
</evidence>
<name>A0A1I3FD04_9SPHI</name>
<dbReference type="Gene3D" id="2.60.40.1120">
    <property type="entry name" value="Carboxypeptidase-like, regulatory domain"/>
    <property type="match status" value="1"/>
</dbReference>